<dbReference type="SUPFAM" id="SSF50729">
    <property type="entry name" value="PH domain-like"/>
    <property type="match status" value="1"/>
</dbReference>
<feature type="compositionally biased region" description="Polar residues" evidence="3">
    <location>
        <begin position="785"/>
        <end position="803"/>
    </location>
</feature>
<accession>A0A1E3P2R5</accession>
<reference evidence="5 6" key="1">
    <citation type="journal article" date="2016" name="Proc. Natl. Acad. Sci. U.S.A.">
        <title>Comparative genomics of biotechnologically important yeasts.</title>
        <authorList>
            <person name="Riley R."/>
            <person name="Haridas S."/>
            <person name="Wolfe K.H."/>
            <person name="Lopes M.R."/>
            <person name="Hittinger C.T."/>
            <person name="Goeker M."/>
            <person name="Salamov A.A."/>
            <person name="Wisecaver J.H."/>
            <person name="Long T.M."/>
            <person name="Calvey C.H."/>
            <person name="Aerts A.L."/>
            <person name="Barry K.W."/>
            <person name="Choi C."/>
            <person name="Clum A."/>
            <person name="Coughlan A.Y."/>
            <person name="Deshpande S."/>
            <person name="Douglass A.P."/>
            <person name="Hanson S.J."/>
            <person name="Klenk H.-P."/>
            <person name="LaButti K.M."/>
            <person name="Lapidus A."/>
            <person name="Lindquist E.A."/>
            <person name="Lipzen A.M."/>
            <person name="Meier-Kolthoff J.P."/>
            <person name="Ohm R.A."/>
            <person name="Otillar R.P."/>
            <person name="Pangilinan J.L."/>
            <person name="Peng Y."/>
            <person name="Rokas A."/>
            <person name="Rosa C.A."/>
            <person name="Scheuner C."/>
            <person name="Sibirny A.A."/>
            <person name="Slot J.C."/>
            <person name="Stielow J.B."/>
            <person name="Sun H."/>
            <person name="Kurtzman C.P."/>
            <person name="Blackwell M."/>
            <person name="Grigoriev I.V."/>
            <person name="Jeffries T.W."/>
        </authorList>
    </citation>
    <scope>NUCLEOTIDE SEQUENCE [LARGE SCALE GENOMIC DNA]</scope>
    <source>
        <strain evidence="6">ATCC 58044 / CBS 1984 / NCYC 433 / NRRL Y-366-8</strain>
    </source>
</reference>
<feature type="region of interest" description="Disordered" evidence="3">
    <location>
        <begin position="69"/>
        <end position="98"/>
    </location>
</feature>
<dbReference type="GO" id="GO:0097271">
    <property type="term" value="P:protein localization to bud neck"/>
    <property type="evidence" value="ECO:0007669"/>
    <property type="project" value="TreeGrafter"/>
</dbReference>
<gene>
    <name evidence="5" type="ORF">WICANDRAFT_68359</name>
</gene>
<evidence type="ECO:0000256" key="1">
    <source>
        <dbReference type="ARBA" id="ARBA00022618"/>
    </source>
</evidence>
<dbReference type="Pfam" id="PF00169">
    <property type="entry name" value="PH"/>
    <property type="match status" value="1"/>
</dbReference>
<keyword evidence="6" id="KW-1185">Reference proteome</keyword>
<name>A0A1E3P2R5_WICAA</name>
<feature type="compositionally biased region" description="Low complexity" evidence="3">
    <location>
        <begin position="246"/>
        <end position="262"/>
    </location>
</feature>
<feature type="region of interest" description="Disordered" evidence="3">
    <location>
        <begin position="1071"/>
        <end position="1090"/>
    </location>
</feature>
<dbReference type="SMART" id="SM00233">
    <property type="entry name" value="PH"/>
    <property type="match status" value="1"/>
</dbReference>
<evidence type="ECO:0000256" key="3">
    <source>
        <dbReference type="SAM" id="MobiDB-lite"/>
    </source>
</evidence>
<dbReference type="InterPro" id="IPR052007">
    <property type="entry name" value="Bud4"/>
</dbReference>
<evidence type="ECO:0000256" key="2">
    <source>
        <dbReference type="ARBA" id="ARBA00023306"/>
    </source>
</evidence>
<dbReference type="CDD" id="cd13278">
    <property type="entry name" value="PH_Bud4"/>
    <property type="match status" value="1"/>
</dbReference>
<feature type="compositionally biased region" description="Polar residues" evidence="3">
    <location>
        <begin position="465"/>
        <end position="492"/>
    </location>
</feature>
<feature type="compositionally biased region" description="Low complexity" evidence="3">
    <location>
        <begin position="69"/>
        <end position="81"/>
    </location>
</feature>
<dbReference type="RefSeq" id="XP_019038983.1">
    <property type="nucleotide sequence ID" value="XM_019184115.1"/>
</dbReference>
<dbReference type="PROSITE" id="PS50003">
    <property type="entry name" value="PH_DOMAIN"/>
    <property type="match status" value="1"/>
</dbReference>
<dbReference type="EMBL" id="KV454210">
    <property type="protein sequence ID" value="ODQ59776.1"/>
    <property type="molecule type" value="Genomic_DNA"/>
</dbReference>
<feature type="region of interest" description="Disordered" evidence="3">
    <location>
        <begin position="577"/>
        <end position="665"/>
    </location>
</feature>
<feature type="region of interest" description="Disordered" evidence="3">
    <location>
        <begin position="785"/>
        <end position="804"/>
    </location>
</feature>
<feature type="compositionally biased region" description="Basic and acidic residues" evidence="3">
    <location>
        <begin position="207"/>
        <end position="223"/>
    </location>
</feature>
<feature type="compositionally biased region" description="Polar residues" evidence="3">
    <location>
        <begin position="224"/>
        <end position="233"/>
    </location>
</feature>
<dbReference type="PANTHER" id="PTHR36100">
    <property type="entry name" value="BUD SITE SELECTION PROTEIN 4"/>
    <property type="match status" value="1"/>
</dbReference>
<feature type="region of interest" description="Disordered" evidence="3">
    <location>
        <begin position="301"/>
        <end position="322"/>
    </location>
</feature>
<evidence type="ECO:0000313" key="6">
    <source>
        <dbReference type="Proteomes" id="UP000094112"/>
    </source>
</evidence>
<feature type="compositionally biased region" description="Polar residues" evidence="3">
    <location>
        <begin position="162"/>
        <end position="175"/>
    </location>
</feature>
<dbReference type="Proteomes" id="UP000094112">
    <property type="component" value="Unassembled WGS sequence"/>
</dbReference>
<dbReference type="Gene3D" id="2.30.29.30">
    <property type="entry name" value="Pleckstrin-homology domain (PH domain)/Phosphotyrosine-binding domain (PTB)"/>
    <property type="match status" value="1"/>
</dbReference>
<dbReference type="GeneID" id="30201361"/>
<feature type="compositionally biased region" description="Basic and acidic residues" evidence="3">
    <location>
        <begin position="301"/>
        <end position="310"/>
    </location>
</feature>
<feature type="compositionally biased region" description="Polar residues" evidence="3">
    <location>
        <begin position="608"/>
        <end position="617"/>
    </location>
</feature>
<dbReference type="STRING" id="683960.A0A1E3P2R5"/>
<organism evidence="5 6">
    <name type="scientific">Wickerhamomyces anomalus (strain ATCC 58044 / CBS 1984 / NCYC 433 / NRRL Y-366-8)</name>
    <name type="common">Yeast</name>
    <name type="synonym">Hansenula anomala</name>
    <dbReference type="NCBI Taxonomy" id="683960"/>
    <lineage>
        <taxon>Eukaryota</taxon>
        <taxon>Fungi</taxon>
        <taxon>Dikarya</taxon>
        <taxon>Ascomycota</taxon>
        <taxon>Saccharomycotina</taxon>
        <taxon>Saccharomycetes</taxon>
        <taxon>Phaffomycetales</taxon>
        <taxon>Wickerhamomycetaceae</taxon>
        <taxon>Wickerhamomyces</taxon>
    </lineage>
</organism>
<feature type="compositionally biased region" description="Polar residues" evidence="3">
    <location>
        <begin position="1184"/>
        <end position="1202"/>
    </location>
</feature>
<feature type="region of interest" description="Disordered" evidence="3">
    <location>
        <begin position="954"/>
        <end position="995"/>
    </location>
</feature>
<proteinExistence type="predicted"/>
<feature type="domain" description="PH" evidence="4">
    <location>
        <begin position="1458"/>
        <end position="1564"/>
    </location>
</feature>
<feature type="region of interest" description="Disordered" evidence="3">
    <location>
        <begin position="162"/>
        <end position="265"/>
    </location>
</feature>
<keyword evidence="2" id="KW-0131">Cell cycle</keyword>
<dbReference type="GO" id="GO:0000142">
    <property type="term" value="C:cellular bud neck contractile ring"/>
    <property type="evidence" value="ECO:0007669"/>
    <property type="project" value="TreeGrafter"/>
</dbReference>
<feature type="region of interest" description="Disordered" evidence="3">
    <location>
        <begin position="1166"/>
        <end position="1202"/>
    </location>
</feature>
<dbReference type="InterPro" id="IPR011993">
    <property type="entry name" value="PH-like_dom_sf"/>
</dbReference>
<dbReference type="GO" id="GO:0005525">
    <property type="term" value="F:GTP binding"/>
    <property type="evidence" value="ECO:0007669"/>
    <property type="project" value="TreeGrafter"/>
</dbReference>
<dbReference type="InterPro" id="IPR001849">
    <property type="entry name" value="PH_domain"/>
</dbReference>
<feature type="compositionally biased region" description="Basic and acidic residues" evidence="3">
    <location>
        <begin position="527"/>
        <end position="538"/>
    </location>
</feature>
<feature type="region of interest" description="Disordered" evidence="3">
    <location>
        <begin position="706"/>
        <end position="740"/>
    </location>
</feature>
<feature type="region of interest" description="Disordered" evidence="3">
    <location>
        <begin position="360"/>
        <end position="381"/>
    </location>
</feature>
<evidence type="ECO:0000259" key="4">
    <source>
        <dbReference type="PROSITE" id="PS50003"/>
    </source>
</evidence>
<dbReference type="OrthoDB" id="2123378at2759"/>
<dbReference type="PANTHER" id="PTHR36100:SF1">
    <property type="entry name" value="BUD SITE SELECTION PROTEIN 4"/>
    <property type="match status" value="1"/>
</dbReference>
<dbReference type="GO" id="GO:0007120">
    <property type="term" value="P:axial cellular bud site selection"/>
    <property type="evidence" value="ECO:0007669"/>
    <property type="project" value="TreeGrafter"/>
</dbReference>
<keyword evidence="1" id="KW-0132">Cell division</keyword>
<feature type="region of interest" description="Disordered" evidence="3">
    <location>
        <begin position="527"/>
        <end position="561"/>
    </location>
</feature>
<sequence length="1580" mass="178008">MSISMDLNRYSTPIKKEFMDSDDESIDESQPMIKKEYQNHSVDDLLHAIDKNISSTSFHNENSFLNTSNTNSNSFNSEASNDPSPIKPLNWKQQQQENHQSLNNLLGELPNLKTPLKENVMQDIPRAPSFDELEFNTKVNRTSSLSRLSGPRQLSSSSICRTFSNKLPNSHSNKSLGGPSTRDNSPSKKSVCFENSPPKIMEYDELTPEHSDESFDEDRKDTNPFESNWNANVKPSLHALPPLPPKHTISSSISSPTKETSIGSVDGSFEDELTHEELQKDKSSLTLEKRLDLVLGSNEVSERVQNDEMTKGSSSPQRSLTKKEEDLIYNIKSKEEIEREQSLRDAADLFEVDLRNNDKESNDLSLAPQLKRRGSNNSLRDEERELQTIVVQNTSAPIVLEDGMKNVDVASLNRSTDDLLSLQSAFTNNDTESFASATEIYDNESEDNDEPVDTAEQSIMRMLSENSANTNNGFQSSTSISTLRNGSSSDSPVKTHKKKLSLSDSINNGLSYISSFGKNMKDAIHKRTDSGSEIKQEDPQSSFSDYGDGNEEAPSEAPLEAHPVPVVEIIDTHDVQSYASSVTEHDYETPRNSVEPSESLPLLDHQTAEPSPSFTPDESQDNESAIDMLDLQPPLKLTNETDEADGSFSDEFKETPLFNTSDTSDSKNVLPFGIHIKQETQVDDEVDNEIPTGELDEVSLNQIETSLSENSSEILKFESEPEPEMASSFKQEFKEEEEDVKPEIPVIKHELPSFNSTLFHDKEPLDDDDVLELQTPPTDYISIWHSQPKSCSPKPQYSVSQRKVSPPEKVLKLLNRRISSSGDSDGEASKRNSVLSIGSSSIDLSRRNSLITTSVSKPSYIRVGSRNSFLHDLSKDHNDSSFINRSLKGPDVSVVDSSNVLANSSDIVLPELTNSSDFANAFKEWEVEKQLDNNNILKDLEQDTEQLSAAKKLKDTTNHQDIKNIWQNGSNDPTPTPPPAATGEQKSRTPSIDTGKIKNFIAQNGVQGEFANVKSSEAVGRVIVSNNEDHSIELEYDQDSRYNSLNNSKIEPADKFVDAEEHQAVLPVIQQEPEPQPEEEPRHKRFISGSSTNLDNLYDLNEEFDKALQIKEHGYATREPKQVIIAKSQTNNKDNDMLDPVELAKPLVPEADNINYVKQREQKVKSKYGDRVPSARVRAPLSNVGDSNLNAQSNKPKSRVPSANTRVISDEYKPGELLMKKREPHVTKRVSVAPNENVDLPKSDLGRLYIHINTLDDVLLDQIKYHKASFKLYLDNGKHVISTPKATLDNNQKIDKEFEVAIEEDSTDLFFTLKVSYHTPDQELVEVVEKTPIKSNRLSRLLGFKQKFKYEKKFITQKKTKDDWDNKFANDGSFGKNKISFSAQDNDVSGKCQSYIVELFNEWEVVKQSDKIYKKPAHLVGKLNVDMLFLPRTSPLETLPPSIKIGYKIADHLVEQSKINYEGYLFQEGGDCDLWKRRFFKIEGTKLIAHQETSKKPRAQINLLKVVDIIHDGKKTNSQRNFTDEILMSDCFKLKFLNGEIINFNAETKELKDEWIQNLEKVVELNKFHQPWVKLLTQNM</sequence>
<feature type="region of interest" description="Disordered" evidence="3">
    <location>
        <begin position="465"/>
        <end position="500"/>
    </location>
</feature>
<evidence type="ECO:0000313" key="5">
    <source>
        <dbReference type="EMBL" id="ODQ59776.1"/>
    </source>
</evidence>
<protein>
    <recommendedName>
        <fullName evidence="4">PH domain-containing protein</fullName>
    </recommendedName>
</protein>